<evidence type="ECO:0000256" key="1">
    <source>
        <dbReference type="SAM" id="MobiDB-lite"/>
    </source>
</evidence>
<dbReference type="OrthoDB" id="3154897at2759"/>
<organism evidence="4 5">
    <name type="scientific">Serendipita indica (strain DSM 11827)</name>
    <name type="common">Root endophyte fungus</name>
    <name type="synonym">Piriformospora indica</name>
    <dbReference type="NCBI Taxonomy" id="1109443"/>
    <lineage>
        <taxon>Eukaryota</taxon>
        <taxon>Fungi</taxon>
        <taxon>Dikarya</taxon>
        <taxon>Basidiomycota</taxon>
        <taxon>Agaricomycotina</taxon>
        <taxon>Agaricomycetes</taxon>
        <taxon>Sebacinales</taxon>
        <taxon>Serendipitaceae</taxon>
        <taxon>Serendipita</taxon>
    </lineage>
</organism>
<dbReference type="Pfam" id="PF12937">
    <property type="entry name" value="F-box-like"/>
    <property type="match status" value="1"/>
</dbReference>
<keyword evidence="5" id="KW-1185">Reference proteome</keyword>
<evidence type="ECO:0000313" key="4">
    <source>
        <dbReference type="EMBL" id="CCA72101.1"/>
    </source>
</evidence>
<keyword evidence="2" id="KW-0812">Transmembrane</keyword>
<accession>G4TLA8</accession>
<feature type="domain" description="F-box" evidence="3">
    <location>
        <begin position="38"/>
        <end position="87"/>
    </location>
</feature>
<dbReference type="HOGENOM" id="CLU_426478_0_0_1"/>
<evidence type="ECO:0000259" key="3">
    <source>
        <dbReference type="PROSITE" id="PS50181"/>
    </source>
</evidence>
<comment type="caution">
    <text evidence="4">The sequence shown here is derived from an EMBL/GenBank/DDBJ whole genome shotgun (WGS) entry which is preliminary data.</text>
</comment>
<gene>
    <name evidence="4" type="ORF">PIIN_06037</name>
</gene>
<evidence type="ECO:0000313" key="5">
    <source>
        <dbReference type="Proteomes" id="UP000007148"/>
    </source>
</evidence>
<feature type="region of interest" description="Disordered" evidence="1">
    <location>
        <begin position="614"/>
        <end position="642"/>
    </location>
</feature>
<dbReference type="InterPro" id="IPR001810">
    <property type="entry name" value="F-box_dom"/>
</dbReference>
<protein>
    <recommendedName>
        <fullName evidence="3">F-box domain-containing protein</fullName>
    </recommendedName>
</protein>
<dbReference type="InParanoid" id="G4TLA8"/>
<name>G4TLA8_SERID</name>
<keyword evidence="2" id="KW-1133">Transmembrane helix</keyword>
<dbReference type="EMBL" id="CAFZ01000148">
    <property type="protein sequence ID" value="CCA72101.1"/>
    <property type="molecule type" value="Genomic_DNA"/>
</dbReference>
<reference evidence="4 5" key="1">
    <citation type="journal article" date="2011" name="PLoS Pathog.">
        <title>Endophytic Life Strategies Decoded by Genome and Transcriptome Analyses of the Mutualistic Root Symbiont Piriformospora indica.</title>
        <authorList>
            <person name="Zuccaro A."/>
            <person name="Lahrmann U."/>
            <person name="Guldener U."/>
            <person name="Langen G."/>
            <person name="Pfiffi S."/>
            <person name="Biedenkopf D."/>
            <person name="Wong P."/>
            <person name="Samans B."/>
            <person name="Grimm C."/>
            <person name="Basiewicz M."/>
            <person name="Murat C."/>
            <person name="Martin F."/>
            <person name="Kogel K.H."/>
        </authorList>
    </citation>
    <scope>NUCLEOTIDE SEQUENCE [LARGE SCALE GENOMIC DNA]</scope>
    <source>
        <strain evidence="4 5">DSM 11827</strain>
    </source>
</reference>
<dbReference type="Proteomes" id="UP000007148">
    <property type="component" value="Unassembled WGS sequence"/>
</dbReference>
<dbReference type="PROSITE" id="PS50181">
    <property type="entry name" value="FBOX"/>
    <property type="match status" value="1"/>
</dbReference>
<evidence type="ECO:0000256" key="2">
    <source>
        <dbReference type="SAM" id="Phobius"/>
    </source>
</evidence>
<keyword evidence="2" id="KW-0472">Membrane</keyword>
<sequence length="642" mass="71575">MPSEIAMYFKTEPITGALITDKANVAIAYRRSMTPRVILTLLALPVEILAIILDEYHLMDLPLTLLMTVCRTMNEVIKTTPRLWRRILISLDSMPPSLKAGSTMACATEKFLQTCIQRARNSPLEATFVVGRIDESSPTPEFRRERFRMLMSRSSQISFLCLIINPDTPLQVIKESFHGLFDDPTAFPALESLMIASAFPVPGLLEVFHPLLDQLERTTVKLRSVYFENVTREFILAAREYRFWRKLRRVTIKGEYSPIHITTFEGCDDLEFLSISSELLVHPSCALNPPLRGGPLGISDSNEMEVEAASGCESQYLPVHPERKVPLTKVQWLRVGAIAMSGLQELQIPNVKFLVIQSALPDSARQTPVPAHSIRLPNLQVFHVAASHSEIIAISAPELHTLCLQVSVLKRADADRVVSSIFHGDEGMWTPKTLSINAPIHDKHYETLYRRLPDLETLTVTLGDKPSETFYKTLKKRGILPHLLRLTLDFYALPTPTPANGASTSTPQMRTVRYGPLTEGELALSGSYKFWRGGGGTVSTLLGSKPTPPLLSEQVRPAMRDVARVRANQHLEFALLACKYGAEQLEEIYAENNICNACRKSAYLNGRVEPAGTHLNEAHPSVKTNVGEEPQSVESNHLKAAE</sequence>
<dbReference type="AlphaFoldDB" id="G4TLA8"/>
<feature type="transmembrane region" description="Helical" evidence="2">
    <location>
        <begin position="37"/>
        <end position="53"/>
    </location>
</feature>
<proteinExistence type="predicted"/>